<keyword evidence="3" id="KW-1185">Reference proteome</keyword>
<dbReference type="AlphaFoldDB" id="A0A0M0FAW6"/>
<dbReference type="EMBL" id="ATNL01000006">
    <property type="protein sequence ID" value="KON74739.1"/>
    <property type="molecule type" value="Genomic_DNA"/>
</dbReference>
<proteinExistence type="predicted"/>
<dbReference type="Proteomes" id="UP000037387">
    <property type="component" value="Unassembled WGS sequence"/>
</dbReference>
<reference evidence="2 3" key="1">
    <citation type="journal article" date="2015" name="Sci. Rep.">
        <title>Functional and structural properties of a novel cellulosome-like multienzyme complex: efficient glycoside hydrolysis of water-insoluble 7-xylosyl-10-deacetylpaclitaxel.</title>
        <authorList>
            <person name="Dou T.Y."/>
            <person name="Luan H.W."/>
            <person name="Ge G.B."/>
            <person name="Dong M.M."/>
            <person name="Zou H.F."/>
            <person name="He Y.Q."/>
            <person name="Cui P."/>
            <person name="Wang J.Y."/>
            <person name="Hao D.C."/>
            <person name="Yang S.L."/>
            <person name="Yang L."/>
        </authorList>
    </citation>
    <scope>NUCLEOTIDE SEQUENCE [LARGE SCALE GENOMIC DNA]</scope>
    <source>
        <strain evidence="2 3">F16</strain>
    </source>
</reference>
<accession>A0A0M0FAW6</accession>
<evidence type="ECO:0000313" key="2">
    <source>
        <dbReference type="EMBL" id="KON74739.1"/>
    </source>
</evidence>
<evidence type="ECO:0000313" key="3">
    <source>
        <dbReference type="Proteomes" id="UP000037387"/>
    </source>
</evidence>
<protein>
    <submittedName>
        <fullName evidence="2">Uncharacterized protein</fullName>
    </submittedName>
</protein>
<comment type="caution">
    <text evidence="2">The sequence shown here is derived from an EMBL/GenBank/DDBJ whole genome shotgun (WGS) entry which is preliminary data.</text>
</comment>
<name>A0A0M0FAW6_CELCE</name>
<feature type="region of interest" description="Disordered" evidence="1">
    <location>
        <begin position="245"/>
        <end position="266"/>
    </location>
</feature>
<dbReference type="PATRIC" id="fig|1350482.3.peg.393"/>
<organism evidence="2 3">
    <name type="scientific">Cellulosimicrobium cellulans F16</name>
    <dbReference type="NCBI Taxonomy" id="1350482"/>
    <lineage>
        <taxon>Bacteria</taxon>
        <taxon>Bacillati</taxon>
        <taxon>Actinomycetota</taxon>
        <taxon>Actinomycetes</taxon>
        <taxon>Micrococcales</taxon>
        <taxon>Promicromonosporaceae</taxon>
        <taxon>Cellulosimicrobium</taxon>
    </lineage>
</organism>
<sequence length="266" mass="28950">MTAVVLPQMPPAQTASWIGLFDLADRMPDGWTLVGGQMVQLHCFERDLAPIRSTSDVDAVLDVREHPDALMSVTRVLSEVGFVTDLAMSVNGTNHRWRRDEAIVDVLIPRYLGPVAAGRPDIHGAPGLETPGAQKQINRSQKVTVTIGERSAAINRPSIVGSLIGKASALLNPGDKQRHLEDFVVMATLVQPEDFQSDGPLNALETDRLAHAIGALRRDHPAIIGLVDGGAIALDRLATYVSRKPAPSRPAQLTVPEWARPERRRR</sequence>
<dbReference type="RefSeq" id="WP_053369311.1">
    <property type="nucleotide sequence ID" value="NZ_KQ435288.1"/>
</dbReference>
<evidence type="ECO:0000256" key="1">
    <source>
        <dbReference type="SAM" id="MobiDB-lite"/>
    </source>
</evidence>
<gene>
    <name evidence="2" type="ORF">M768_02045</name>
</gene>